<dbReference type="RefSeq" id="WP_195035312.1">
    <property type="nucleotide sequence ID" value="NZ_JADLRE010000022.1"/>
</dbReference>
<gene>
    <name evidence="2" type="ORF">IU470_25230</name>
</gene>
<feature type="transmembrane region" description="Helical" evidence="1">
    <location>
        <begin position="43"/>
        <end position="63"/>
    </location>
</feature>
<proteinExistence type="predicted"/>
<keyword evidence="1" id="KW-0472">Membrane</keyword>
<accession>A0ABS0CES0</accession>
<organism evidence="2 3">
    <name type="scientific">Nocardia abscessus</name>
    <dbReference type="NCBI Taxonomy" id="120957"/>
    <lineage>
        <taxon>Bacteria</taxon>
        <taxon>Bacillati</taxon>
        <taxon>Actinomycetota</taxon>
        <taxon>Actinomycetes</taxon>
        <taxon>Mycobacteriales</taxon>
        <taxon>Nocardiaceae</taxon>
        <taxon>Nocardia</taxon>
    </lineage>
</organism>
<evidence type="ECO:0000313" key="2">
    <source>
        <dbReference type="EMBL" id="MBF6228401.1"/>
    </source>
</evidence>
<dbReference type="Proteomes" id="UP000807309">
    <property type="component" value="Unassembled WGS sequence"/>
</dbReference>
<keyword evidence="3" id="KW-1185">Reference proteome</keyword>
<reference evidence="2 3" key="1">
    <citation type="submission" date="2020-10" db="EMBL/GenBank/DDBJ databases">
        <title>Identification of Nocardia species via Next-generation sequencing and recognition of intraspecies genetic diversity.</title>
        <authorList>
            <person name="Li P."/>
            <person name="Li P."/>
            <person name="Lu B."/>
        </authorList>
    </citation>
    <scope>NUCLEOTIDE SEQUENCE [LARGE SCALE GENOMIC DNA]</scope>
    <source>
        <strain evidence="2 3">N-11</strain>
    </source>
</reference>
<evidence type="ECO:0000256" key="1">
    <source>
        <dbReference type="SAM" id="Phobius"/>
    </source>
</evidence>
<evidence type="ECO:0000313" key="3">
    <source>
        <dbReference type="Proteomes" id="UP000807309"/>
    </source>
</evidence>
<sequence>MLIATLIITTIAMVRRAFARRSPSGSSAGLPAPGPVRRTLRRPLTVAAALVTLLGIALAAGTLTQC</sequence>
<comment type="caution">
    <text evidence="2">The sequence shown here is derived from an EMBL/GenBank/DDBJ whole genome shotgun (WGS) entry which is preliminary data.</text>
</comment>
<protein>
    <submittedName>
        <fullName evidence="2">Uncharacterized protein</fullName>
    </submittedName>
</protein>
<keyword evidence="1" id="KW-1133">Transmembrane helix</keyword>
<keyword evidence="1" id="KW-0812">Transmembrane</keyword>
<name>A0ABS0CES0_9NOCA</name>
<dbReference type="EMBL" id="JADLRE010000022">
    <property type="protein sequence ID" value="MBF6228401.1"/>
    <property type="molecule type" value="Genomic_DNA"/>
</dbReference>